<evidence type="ECO:0000256" key="1">
    <source>
        <dbReference type="ARBA" id="ARBA00004871"/>
    </source>
</evidence>
<dbReference type="GO" id="GO:0005829">
    <property type="term" value="C:cytosol"/>
    <property type="evidence" value="ECO:0007669"/>
    <property type="project" value="TreeGrafter"/>
</dbReference>
<feature type="binding site" evidence="8">
    <location>
        <position position="245"/>
    </location>
    <ligand>
        <name>NADP(+)</name>
        <dbReference type="ChEBI" id="CHEBI:58349"/>
    </ligand>
</feature>
<dbReference type="Pfam" id="PF08501">
    <property type="entry name" value="Shikimate_dh_N"/>
    <property type="match status" value="1"/>
</dbReference>
<dbReference type="UniPathway" id="UPA00053">
    <property type="reaction ID" value="UER00087"/>
</dbReference>
<feature type="binding site" evidence="8">
    <location>
        <position position="108"/>
    </location>
    <ligand>
        <name>shikimate</name>
        <dbReference type="ChEBI" id="CHEBI:36208"/>
    </ligand>
</feature>
<dbReference type="InterPro" id="IPR011342">
    <property type="entry name" value="Shikimate_DH"/>
</dbReference>
<accession>A0A143DCR0</accession>
<sequence>MMISGHAKLAGILGWPVSHSASPCLHGFWLEAYGVDGAFVPLPVHPDDLEMVVRALPRMGFCGVNVTIPHKEAVLSLCDTLSETARTAGSVNTLTFSTDGSIHGDTTDGDGFMRNVQDQAGFVDPKGPVLVLGAGGAARSVVLALVSAGFQDILITNRTPEKAESIARDLGAGITVVEWDNYKPFFPLLSLLVNTTSLGMTGCPPLSLSLDTLSEQAVVCDIVYKPLETTLLATARRRGNRVVDGLGMLLHQACPGFHAWFGVMPIVDNLLRDHVIKSLHLA</sequence>
<organism evidence="11 12">
    <name type="scientific">Haematospirillum jordaniae</name>
    <dbReference type="NCBI Taxonomy" id="1549855"/>
    <lineage>
        <taxon>Bacteria</taxon>
        <taxon>Pseudomonadati</taxon>
        <taxon>Pseudomonadota</taxon>
        <taxon>Alphaproteobacteria</taxon>
        <taxon>Rhodospirillales</taxon>
        <taxon>Novispirillaceae</taxon>
        <taxon>Haematospirillum</taxon>
    </lineage>
</organism>
<dbReference type="STRING" id="1549855.AY555_03815"/>
<dbReference type="Gene3D" id="3.40.50.10860">
    <property type="entry name" value="Leucine Dehydrogenase, chain A, domain 1"/>
    <property type="match status" value="1"/>
</dbReference>
<evidence type="ECO:0000259" key="10">
    <source>
        <dbReference type="Pfam" id="PF08501"/>
    </source>
</evidence>
<keyword evidence="5 8" id="KW-0560">Oxidoreductase</keyword>
<dbReference type="GO" id="GO:0019632">
    <property type="term" value="P:shikimate metabolic process"/>
    <property type="evidence" value="ECO:0007669"/>
    <property type="project" value="InterPro"/>
</dbReference>
<dbReference type="SUPFAM" id="SSF53223">
    <property type="entry name" value="Aminoacid dehydrogenase-like, N-terminal domain"/>
    <property type="match status" value="1"/>
</dbReference>
<name>A0A143DCR0_9PROT</name>
<dbReference type="NCBIfam" id="NF001312">
    <property type="entry name" value="PRK00258.1-4"/>
    <property type="match status" value="1"/>
</dbReference>
<dbReference type="InterPro" id="IPR022893">
    <property type="entry name" value="Shikimate_DH_fam"/>
</dbReference>
<evidence type="ECO:0000313" key="12">
    <source>
        <dbReference type="Proteomes" id="UP000076066"/>
    </source>
</evidence>
<dbReference type="RefSeq" id="WP_066133676.1">
    <property type="nucleotide sequence ID" value="NZ_CP014525.1"/>
</dbReference>
<dbReference type="KEGG" id="hjo:AY555_03815"/>
<dbReference type="GO" id="GO:0050661">
    <property type="term" value="F:NADP binding"/>
    <property type="evidence" value="ECO:0007669"/>
    <property type="project" value="InterPro"/>
</dbReference>
<feature type="domain" description="Shikimate dehydrogenase substrate binding N-terminal" evidence="10">
    <location>
        <begin position="12"/>
        <end position="94"/>
    </location>
</feature>
<feature type="binding site" evidence="8">
    <location>
        <position position="92"/>
    </location>
    <ligand>
        <name>shikimate</name>
        <dbReference type="ChEBI" id="CHEBI:36208"/>
    </ligand>
</feature>
<evidence type="ECO:0000256" key="5">
    <source>
        <dbReference type="ARBA" id="ARBA00023002"/>
    </source>
</evidence>
<dbReference type="PANTHER" id="PTHR21089:SF1">
    <property type="entry name" value="BIFUNCTIONAL 3-DEHYDROQUINATE DEHYDRATASE_SHIKIMATE DEHYDROGENASE, CHLOROPLASTIC"/>
    <property type="match status" value="1"/>
</dbReference>
<evidence type="ECO:0000256" key="8">
    <source>
        <dbReference type="HAMAP-Rule" id="MF_00222"/>
    </source>
</evidence>
<dbReference type="EMBL" id="CP014525">
    <property type="protein sequence ID" value="AMW34456.1"/>
    <property type="molecule type" value="Genomic_DNA"/>
</dbReference>
<dbReference type="AlphaFoldDB" id="A0A143DCR0"/>
<dbReference type="GO" id="GO:0009423">
    <property type="term" value="P:chorismate biosynthetic process"/>
    <property type="evidence" value="ECO:0007669"/>
    <property type="project" value="UniProtKB-UniRule"/>
</dbReference>
<dbReference type="PANTHER" id="PTHR21089">
    <property type="entry name" value="SHIKIMATE DEHYDROGENASE"/>
    <property type="match status" value="1"/>
</dbReference>
<dbReference type="Gene3D" id="3.40.50.720">
    <property type="entry name" value="NAD(P)-binding Rossmann-like Domain"/>
    <property type="match status" value="1"/>
</dbReference>
<gene>
    <name evidence="8" type="primary">aroE</name>
    <name evidence="11" type="ORF">AY555_03815</name>
</gene>
<dbReference type="InterPro" id="IPR036291">
    <property type="entry name" value="NAD(P)-bd_dom_sf"/>
</dbReference>
<evidence type="ECO:0000313" key="11">
    <source>
        <dbReference type="EMBL" id="AMW34456.1"/>
    </source>
</evidence>
<dbReference type="GO" id="GO:0008652">
    <property type="term" value="P:amino acid biosynthetic process"/>
    <property type="evidence" value="ECO:0007669"/>
    <property type="project" value="UniProtKB-KW"/>
</dbReference>
<comment type="subunit">
    <text evidence="8">Homodimer.</text>
</comment>
<dbReference type="GO" id="GO:0009073">
    <property type="term" value="P:aromatic amino acid family biosynthetic process"/>
    <property type="evidence" value="ECO:0007669"/>
    <property type="project" value="UniProtKB-KW"/>
</dbReference>
<dbReference type="SUPFAM" id="SSF51735">
    <property type="entry name" value="NAD(P)-binding Rossmann-fold domains"/>
    <property type="match status" value="1"/>
</dbReference>
<feature type="binding site" evidence="8">
    <location>
        <begin position="133"/>
        <end position="137"/>
    </location>
    <ligand>
        <name>NADP(+)</name>
        <dbReference type="ChEBI" id="CHEBI:58349"/>
    </ligand>
</feature>
<protein>
    <recommendedName>
        <fullName evidence="2 8">Shikimate dehydrogenase (NADP(+))</fullName>
        <shortName evidence="8">SDH</shortName>
        <ecNumber evidence="2 8">1.1.1.25</ecNumber>
    </recommendedName>
</protein>
<dbReference type="GO" id="GO:0004764">
    <property type="term" value="F:shikimate 3-dehydrogenase (NADP+) activity"/>
    <property type="evidence" value="ECO:0007669"/>
    <property type="project" value="UniProtKB-UniRule"/>
</dbReference>
<feature type="binding site" evidence="8">
    <location>
        <position position="252"/>
    </location>
    <ligand>
        <name>shikimate</name>
        <dbReference type="ChEBI" id="CHEBI:36208"/>
    </ligand>
</feature>
<dbReference type="NCBIfam" id="TIGR00507">
    <property type="entry name" value="aroE"/>
    <property type="match status" value="1"/>
</dbReference>
<feature type="binding site" evidence="8">
    <location>
        <begin position="20"/>
        <end position="22"/>
    </location>
    <ligand>
        <name>shikimate</name>
        <dbReference type="ChEBI" id="CHEBI:36208"/>
    </ligand>
</feature>
<dbReference type="InterPro" id="IPR013708">
    <property type="entry name" value="Shikimate_DH-bd_N"/>
</dbReference>
<feature type="binding site" evidence="8">
    <location>
        <position position="224"/>
    </location>
    <ligand>
        <name>shikimate</name>
        <dbReference type="ChEBI" id="CHEBI:36208"/>
    </ligand>
</feature>
<comment type="similarity">
    <text evidence="8">Belongs to the shikimate dehydrogenase family.</text>
</comment>
<keyword evidence="6 8" id="KW-0057">Aromatic amino acid biosynthesis</keyword>
<evidence type="ECO:0000256" key="6">
    <source>
        <dbReference type="ARBA" id="ARBA00023141"/>
    </source>
</evidence>
<keyword evidence="12" id="KW-1185">Reference proteome</keyword>
<evidence type="ECO:0000256" key="4">
    <source>
        <dbReference type="ARBA" id="ARBA00022857"/>
    </source>
</evidence>
<evidence type="ECO:0000259" key="9">
    <source>
        <dbReference type="Pfam" id="PF01488"/>
    </source>
</evidence>
<dbReference type="CDD" id="cd01065">
    <property type="entry name" value="NAD_bind_Shikimate_DH"/>
    <property type="match status" value="1"/>
</dbReference>
<feature type="binding site" evidence="8">
    <location>
        <begin position="157"/>
        <end position="162"/>
    </location>
    <ligand>
        <name>NADP(+)</name>
        <dbReference type="ChEBI" id="CHEBI:58349"/>
    </ligand>
</feature>
<dbReference type="GeneID" id="53316275"/>
<evidence type="ECO:0000256" key="3">
    <source>
        <dbReference type="ARBA" id="ARBA00022605"/>
    </source>
</evidence>
<evidence type="ECO:0000256" key="7">
    <source>
        <dbReference type="ARBA" id="ARBA00049442"/>
    </source>
</evidence>
<feature type="binding site" evidence="8">
    <location>
        <position position="67"/>
    </location>
    <ligand>
        <name>shikimate</name>
        <dbReference type="ChEBI" id="CHEBI:36208"/>
    </ligand>
</feature>
<dbReference type="Proteomes" id="UP000076066">
    <property type="component" value="Chromosome"/>
</dbReference>
<dbReference type="HAMAP" id="MF_00222">
    <property type="entry name" value="Shikimate_DH_AroE"/>
    <property type="match status" value="1"/>
</dbReference>
<comment type="pathway">
    <text evidence="1 8">Metabolic intermediate biosynthesis; chorismate biosynthesis; chorismate from D-erythrose 4-phosphate and phosphoenolpyruvate: step 4/7.</text>
</comment>
<dbReference type="InterPro" id="IPR006151">
    <property type="entry name" value="Shikm_DH/Glu-tRNA_Rdtase"/>
</dbReference>
<reference evidence="11 12" key="1">
    <citation type="submission" date="2016-02" db="EMBL/GenBank/DDBJ databases">
        <title>Complete Genome of H5569, the type strain of the newly described species Haematospirillium jordaniae.</title>
        <authorList>
            <person name="Nicholson A.C."/>
            <person name="Humrighouse B.W."/>
            <person name="Loparov V."/>
            <person name="McQuiston J.R."/>
        </authorList>
    </citation>
    <scope>NUCLEOTIDE SEQUENCE [LARGE SCALE GENOMIC DNA]</scope>
    <source>
        <strain evidence="11 12">H5569</strain>
    </source>
</reference>
<keyword evidence="3 8" id="KW-0028">Amino-acid biosynthesis</keyword>
<comment type="catalytic activity">
    <reaction evidence="7 8">
        <text>shikimate + NADP(+) = 3-dehydroshikimate + NADPH + H(+)</text>
        <dbReference type="Rhea" id="RHEA:17737"/>
        <dbReference type="ChEBI" id="CHEBI:15378"/>
        <dbReference type="ChEBI" id="CHEBI:16630"/>
        <dbReference type="ChEBI" id="CHEBI:36208"/>
        <dbReference type="ChEBI" id="CHEBI:57783"/>
        <dbReference type="ChEBI" id="CHEBI:58349"/>
        <dbReference type="EC" id="1.1.1.25"/>
    </reaction>
</comment>
<feature type="binding site" evidence="8">
    <location>
        <position position="222"/>
    </location>
    <ligand>
        <name>NADP(+)</name>
        <dbReference type="ChEBI" id="CHEBI:58349"/>
    </ligand>
</feature>
<dbReference type="OrthoDB" id="9792692at2"/>
<dbReference type="InterPro" id="IPR046346">
    <property type="entry name" value="Aminoacid_DH-like_N_sf"/>
</dbReference>
<proteinExistence type="inferred from homology"/>
<evidence type="ECO:0000256" key="2">
    <source>
        <dbReference type="ARBA" id="ARBA00012962"/>
    </source>
</evidence>
<feature type="domain" description="Quinate/shikimate 5-dehydrogenase/glutamyl-tRNA reductase" evidence="9">
    <location>
        <begin position="129"/>
        <end position="183"/>
    </location>
</feature>
<feature type="active site" description="Proton acceptor" evidence="8">
    <location>
        <position position="71"/>
    </location>
</feature>
<feature type="binding site" evidence="8">
    <location>
        <position position="83"/>
    </location>
    <ligand>
        <name>NADP(+)</name>
        <dbReference type="ChEBI" id="CHEBI:58349"/>
    </ligand>
</feature>
<dbReference type="EC" id="1.1.1.25" evidence="2 8"/>
<comment type="function">
    <text evidence="8">Involved in the biosynthesis of the chorismate, which leads to the biosynthesis of aromatic amino acids. Catalyzes the reversible NADPH linked reduction of 3-dehydroshikimate (DHSA) to yield shikimate (SA).</text>
</comment>
<dbReference type="Pfam" id="PF01488">
    <property type="entry name" value="Shikimate_DH"/>
    <property type="match status" value="1"/>
</dbReference>
<keyword evidence="4 8" id="KW-0521">NADP</keyword>